<keyword evidence="3" id="KW-0805">Transcription regulation</keyword>
<dbReference type="Pfam" id="PF00486">
    <property type="entry name" value="Trans_reg_C"/>
    <property type="match status" value="1"/>
</dbReference>
<dbReference type="PROSITE" id="PS51755">
    <property type="entry name" value="OMPR_PHOB"/>
    <property type="match status" value="1"/>
</dbReference>
<dbReference type="RefSeq" id="WP_092712990.1">
    <property type="nucleotide sequence ID" value="NZ_FMAG01000004.1"/>
</dbReference>
<dbReference type="InterPro" id="IPR001789">
    <property type="entry name" value="Sig_transdc_resp-reg_receiver"/>
</dbReference>
<dbReference type="InterPro" id="IPR011006">
    <property type="entry name" value="CheY-like_superfamily"/>
</dbReference>
<dbReference type="AlphaFoldDB" id="A0A1C3VWA9"/>
<dbReference type="EMBL" id="FMAG01000004">
    <property type="protein sequence ID" value="SCB32050.1"/>
    <property type="molecule type" value="Genomic_DNA"/>
</dbReference>
<organism evidence="10 11">
    <name type="scientific">Rhizobium multihospitium</name>
    <dbReference type="NCBI Taxonomy" id="410764"/>
    <lineage>
        <taxon>Bacteria</taxon>
        <taxon>Pseudomonadati</taxon>
        <taxon>Pseudomonadota</taxon>
        <taxon>Alphaproteobacteria</taxon>
        <taxon>Hyphomicrobiales</taxon>
        <taxon>Rhizobiaceae</taxon>
        <taxon>Rhizobium/Agrobacterium group</taxon>
        <taxon>Rhizobium</taxon>
    </lineage>
</organism>
<keyword evidence="2" id="KW-0902">Two-component regulatory system</keyword>
<evidence type="ECO:0000256" key="5">
    <source>
        <dbReference type="ARBA" id="ARBA00023163"/>
    </source>
</evidence>
<keyword evidence="4 7" id="KW-0238">DNA-binding</keyword>
<dbReference type="InterPro" id="IPR039420">
    <property type="entry name" value="WalR-like"/>
</dbReference>
<evidence type="ECO:0000259" key="9">
    <source>
        <dbReference type="PROSITE" id="PS51755"/>
    </source>
</evidence>
<feature type="modified residue" description="4-aspartylphosphate" evidence="6">
    <location>
        <position position="51"/>
    </location>
</feature>
<dbReference type="SMART" id="SM00862">
    <property type="entry name" value="Trans_reg_C"/>
    <property type="match status" value="1"/>
</dbReference>
<dbReference type="SUPFAM" id="SSF52172">
    <property type="entry name" value="CheY-like"/>
    <property type="match status" value="1"/>
</dbReference>
<evidence type="ECO:0000256" key="1">
    <source>
        <dbReference type="ARBA" id="ARBA00022553"/>
    </source>
</evidence>
<evidence type="ECO:0000256" key="7">
    <source>
        <dbReference type="PROSITE-ProRule" id="PRU01091"/>
    </source>
</evidence>
<dbReference type="GO" id="GO:0005829">
    <property type="term" value="C:cytosol"/>
    <property type="evidence" value="ECO:0007669"/>
    <property type="project" value="TreeGrafter"/>
</dbReference>
<dbReference type="FunFam" id="1.10.10.10:FF:000005">
    <property type="entry name" value="Two-component system response regulator"/>
    <property type="match status" value="1"/>
</dbReference>
<dbReference type="Gene3D" id="3.40.50.2300">
    <property type="match status" value="1"/>
</dbReference>
<evidence type="ECO:0000313" key="10">
    <source>
        <dbReference type="EMBL" id="SCB32050.1"/>
    </source>
</evidence>
<feature type="domain" description="Response regulatory" evidence="8">
    <location>
        <begin position="2"/>
        <end position="116"/>
    </location>
</feature>
<accession>A0A1C3VWA9</accession>
<evidence type="ECO:0000256" key="6">
    <source>
        <dbReference type="PROSITE-ProRule" id="PRU00169"/>
    </source>
</evidence>
<feature type="DNA-binding region" description="OmpR/PhoB-type" evidence="7">
    <location>
        <begin position="125"/>
        <end position="223"/>
    </location>
</feature>
<dbReference type="GO" id="GO:0000976">
    <property type="term" value="F:transcription cis-regulatory region binding"/>
    <property type="evidence" value="ECO:0007669"/>
    <property type="project" value="TreeGrafter"/>
</dbReference>
<dbReference type="Pfam" id="PF00072">
    <property type="entry name" value="Response_reg"/>
    <property type="match status" value="1"/>
</dbReference>
<evidence type="ECO:0000256" key="3">
    <source>
        <dbReference type="ARBA" id="ARBA00023015"/>
    </source>
</evidence>
<dbReference type="GO" id="GO:0000156">
    <property type="term" value="F:phosphorelay response regulator activity"/>
    <property type="evidence" value="ECO:0007669"/>
    <property type="project" value="TreeGrafter"/>
</dbReference>
<dbReference type="InterPro" id="IPR036388">
    <property type="entry name" value="WH-like_DNA-bd_sf"/>
</dbReference>
<gene>
    <name evidence="10" type="ORF">GA0061103_4393</name>
</gene>
<sequence length="223" mass="25040">MRLLVVEDDDRSAAYLKRGLSESGHVVDVAGDGELGLVLAMELIYDGLVVDRLLPKLDGIELVRRLREMKVNVPVIMVSALASSMDRVEGLRAGCDDYLAKPFFFSELLARIEAITKHFVTEGCENTLVVGDLSLDLRRRIARRKERIIDLQFREFLLLQALMRNAGSVVTRAMLLEAAWDYDFDPRGNIVDMHVHRLRKKIDMGATTSMIITVPGAGYLIKP</sequence>
<evidence type="ECO:0000313" key="11">
    <source>
        <dbReference type="Proteomes" id="UP000199101"/>
    </source>
</evidence>
<dbReference type="InterPro" id="IPR001867">
    <property type="entry name" value="OmpR/PhoB-type_DNA-bd"/>
</dbReference>
<dbReference type="CDD" id="cd00383">
    <property type="entry name" value="trans_reg_C"/>
    <property type="match status" value="1"/>
</dbReference>
<evidence type="ECO:0000256" key="2">
    <source>
        <dbReference type="ARBA" id="ARBA00023012"/>
    </source>
</evidence>
<dbReference type="SMART" id="SM00448">
    <property type="entry name" value="REC"/>
    <property type="match status" value="1"/>
</dbReference>
<reference evidence="11" key="1">
    <citation type="submission" date="2016-08" db="EMBL/GenBank/DDBJ databases">
        <authorList>
            <person name="Varghese N."/>
            <person name="Submissions Spin"/>
        </authorList>
    </citation>
    <scope>NUCLEOTIDE SEQUENCE [LARGE SCALE GENOMIC DNA]</scope>
    <source>
        <strain evidence="11">HAMBI 2975</strain>
    </source>
</reference>
<dbReference type="GO" id="GO:0006355">
    <property type="term" value="P:regulation of DNA-templated transcription"/>
    <property type="evidence" value="ECO:0007669"/>
    <property type="project" value="InterPro"/>
</dbReference>
<dbReference type="PANTHER" id="PTHR48111:SF76">
    <property type="entry name" value="TWO-COMPONENT RESPONSE REGULATOR"/>
    <property type="match status" value="1"/>
</dbReference>
<dbReference type="OrthoDB" id="9802426at2"/>
<dbReference type="STRING" id="410764.GA0061103_4393"/>
<dbReference type="GO" id="GO:0032993">
    <property type="term" value="C:protein-DNA complex"/>
    <property type="evidence" value="ECO:0007669"/>
    <property type="project" value="TreeGrafter"/>
</dbReference>
<proteinExistence type="predicted"/>
<protein>
    <submittedName>
        <fullName evidence="10">Response regulator receiver domain-containing protein</fullName>
    </submittedName>
</protein>
<keyword evidence="5" id="KW-0804">Transcription</keyword>
<dbReference type="Proteomes" id="UP000199101">
    <property type="component" value="Unassembled WGS sequence"/>
</dbReference>
<dbReference type="Gene3D" id="1.10.10.10">
    <property type="entry name" value="Winged helix-like DNA-binding domain superfamily/Winged helix DNA-binding domain"/>
    <property type="match status" value="1"/>
</dbReference>
<name>A0A1C3VWA9_9HYPH</name>
<dbReference type="PROSITE" id="PS50110">
    <property type="entry name" value="RESPONSE_REGULATORY"/>
    <property type="match status" value="1"/>
</dbReference>
<evidence type="ECO:0000259" key="8">
    <source>
        <dbReference type="PROSITE" id="PS50110"/>
    </source>
</evidence>
<dbReference type="PANTHER" id="PTHR48111">
    <property type="entry name" value="REGULATOR OF RPOS"/>
    <property type="match status" value="1"/>
</dbReference>
<evidence type="ECO:0000256" key="4">
    <source>
        <dbReference type="ARBA" id="ARBA00023125"/>
    </source>
</evidence>
<keyword evidence="1 6" id="KW-0597">Phosphoprotein</keyword>
<feature type="domain" description="OmpR/PhoB-type" evidence="9">
    <location>
        <begin position="125"/>
        <end position="223"/>
    </location>
</feature>
<keyword evidence="11" id="KW-1185">Reference proteome</keyword>